<accession>A0ABW3PIH8</accession>
<evidence type="ECO:0000256" key="1">
    <source>
        <dbReference type="SAM" id="Phobius"/>
    </source>
</evidence>
<dbReference type="EMBL" id="JBHTLH010000019">
    <property type="protein sequence ID" value="MFD1125287.1"/>
    <property type="molecule type" value="Genomic_DNA"/>
</dbReference>
<feature type="transmembrane region" description="Helical" evidence="1">
    <location>
        <begin position="7"/>
        <end position="27"/>
    </location>
</feature>
<keyword evidence="1" id="KW-1133">Transmembrane helix</keyword>
<comment type="caution">
    <text evidence="2">The sequence shown here is derived from an EMBL/GenBank/DDBJ whole genome shotgun (WGS) entry which is preliminary data.</text>
</comment>
<sequence length="167" mass="19143">MTRSRAVRHYLGAVISGGIALVLIYLYDGGIRLPYFDSKNGWAMLQMTVHLSWLDDYLLVNLLITLPIIRFVYSRVFSKAPVKFETYKDRALKLHHADAQANHRHRKWSANGVTANPWEYTHATTQSYEGLSDSLFNLVKNLLLNGIMLFLGPFFLLGLGIKGWHRH</sequence>
<dbReference type="RefSeq" id="WP_121978200.1">
    <property type="nucleotide sequence ID" value="NZ_JBHTLH010000019.1"/>
</dbReference>
<feature type="transmembrane region" description="Helical" evidence="1">
    <location>
        <begin position="142"/>
        <end position="161"/>
    </location>
</feature>
<keyword evidence="1" id="KW-0812">Transmembrane</keyword>
<reference evidence="3" key="1">
    <citation type="journal article" date="2019" name="Int. J. Syst. Evol. Microbiol.">
        <title>The Global Catalogue of Microorganisms (GCM) 10K type strain sequencing project: providing services to taxonomists for standard genome sequencing and annotation.</title>
        <authorList>
            <consortium name="The Broad Institute Genomics Platform"/>
            <consortium name="The Broad Institute Genome Sequencing Center for Infectious Disease"/>
            <person name="Wu L."/>
            <person name="Ma J."/>
        </authorList>
    </citation>
    <scope>NUCLEOTIDE SEQUENCE [LARGE SCALE GENOMIC DNA]</scope>
    <source>
        <strain evidence="3">CCUG 71848</strain>
    </source>
</reference>
<gene>
    <name evidence="2" type="ORF">ACFQ22_07955</name>
</gene>
<keyword evidence="1" id="KW-0472">Membrane</keyword>
<organism evidence="2 3">
    <name type="scientific">Lentilactobacillus raoultii</name>
    <dbReference type="NCBI Taxonomy" id="1987503"/>
    <lineage>
        <taxon>Bacteria</taxon>
        <taxon>Bacillati</taxon>
        <taxon>Bacillota</taxon>
        <taxon>Bacilli</taxon>
        <taxon>Lactobacillales</taxon>
        <taxon>Lactobacillaceae</taxon>
        <taxon>Lentilactobacillus</taxon>
    </lineage>
</organism>
<name>A0ABW3PIH8_9LACO</name>
<evidence type="ECO:0000313" key="2">
    <source>
        <dbReference type="EMBL" id="MFD1125287.1"/>
    </source>
</evidence>
<proteinExistence type="predicted"/>
<evidence type="ECO:0000313" key="3">
    <source>
        <dbReference type="Proteomes" id="UP001597156"/>
    </source>
</evidence>
<dbReference type="Proteomes" id="UP001597156">
    <property type="component" value="Unassembled WGS sequence"/>
</dbReference>
<protein>
    <submittedName>
        <fullName evidence="2">Uncharacterized protein</fullName>
    </submittedName>
</protein>
<feature type="transmembrane region" description="Helical" evidence="1">
    <location>
        <begin position="57"/>
        <end position="73"/>
    </location>
</feature>
<keyword evidence="3" id="KW-1185">Reference proteome</keyword>